<keyword evidence="2" id="KW-1185">Reference proteome</keyword>
<dbReference type="EMBL" id="FMYH01000001">
    <property type="protein sequence ID" value="SDB83364.1"/>
    <property type="molecule type" value="Genomic_DNA"/>
</dbReference>
<organism evidence="1 2">
    <name type="scientific">Sanguibacter gelidistatuariae</name>
    <dbReference type="NCBI Taxonomy" id="1814289"/>
    <lineage>
        <taxon>Bacteria</taxon>
        <taxon>Bacillati</taxon>
        <taxon>Actinomycetota</taxon>
        <taxon>Actinomycetes</taxon>
        <taxon>Micrococcales</taxon>
        <taxon>Sanguibacteraceae</taxon>
        <taxon>Sanguibacter</taxon>
    </lineage>
</organism>
<dbReference type="AlphaFoldDB" id="A0A1G6GN49"/>
<evidence type="ECO:0008006" key="3">
    <source>
        <dbReference type="Google" id="ProtNLM"/>
    </source>
</evidence>
<dbReference type="Pfam" id="PF16702">
    <property type="entry name" value="DUF5063"/>
    <property type="match status" value="1"/>
</dbReference>
<dbReference type="InterPro" id="IPR038312">
    <property type="entry name" value="DUF5063_sf"/>
</dbReference>
<gene>
    <name evidence="1" type="ORF">SAMN05216410_0306</name>
</gene>
<evidence type="ECO:0000313" key="1">
    <source>
        <dbReference type="EMBL" id="SDB83364.1"/>
    </source>
</evidence>
<dbReference type="STRING" id="1814289.SAMN05216410_0306"/>
<name>A0A1G6GN49_9MICO</name>
<dbReference type="InterPro" id="IPR032025">
    <property type="entry name" value="DUF5063"/>
</dbReference>
<evidence type="ECO:0000313" key="2">
    <source>
        <dbReference type="Proteomes" id="UP000199039"/>
    </source>
</evidence>
<sequence>MADETMVEAPQDEAGARAVTTTSAADAADAVDAADAADLRSVAVAVAGQAKRFLQTCAEVASGAAPDAAIALLLLATSDILSAGARLGAMVDVVPSARFEPDAGEETDLDPLRLGLAQVLDGIDEYVEVVDPLLDAELGGSAISADLAMVASALTQGLAHFEAGNEVEALWWWQFSYLSAWGERAASALRVLQLILAHLRLDVADDVAAEAEYEALQS</sequence>
<dbReference type="Proteomes" id="UP000199039">
    <property type="component" value="Unassembled WGS sequence"/>
</dbReference>
<reference evidence="1 2" key="1">
    <citation type="submission" date="2016-09" db="EMBL/GenBank/DDBJ databases">
        <authorList>
            <person name="Capua I."/>
            <person name="De Benedictis P."/>
            <person name="Joannis T."/>
            <person name="Lombin L.H."/>
            <person name="Cattoli G."/>
        </authorList>
    </citation>
    <scope>NUCLEOTIDE SEQUENCE [LARGE SCALE GENOMIC DNA]</scope>
    <source>
        <strain evidence="1 2">ISLP-3</strain>
    </source>
</reference>
<accession>A0A1G6GN49</accession>
<proteinExistence type="predicted"/>
<dbReference type="Gene3D" id="1.20.120.1550">
    <property type="entry name" value="Protein of unknown function DUF5063"/>
    <property type="match status" value="1"/>
</dbReference>
<protein>
    <recommendedName>
        <fullName evidence="3">DUF5063 domain-containing protein</fullName>
    </recommendedName>
</protein>
<dbReference type="RefSeq" id="WP_245700801.1">
    <property type="nucleotide sequence ID" value="NZ_FMYH01000001.1"/>
</dbReference>